<proteinExistence type="predicted"/>
<comment type="caution">
    <text evidence="2">The sequence shown here is derived from an EMBL/GenBank/DDBJ whole genome shotgun (WGS) entry which is preliminary data.</text>
</comment>
<organism evidence="2 3">
    <name type="scientific">Heterodera trifolii</name>
    <dbReference type="NCBI Taxonomy" id="157864"/>
    <lineage>
        <taxon>Eukaryota</taxon>
        <taxon>Metazoa</taxon>
        <taxon>Ecdysozoa</taxon>
        <taxon>Nematoda</taxon>
        <taxon>Chromadorea</taxon>
        <taxon>Rhabditida</taxon>
        <taxon>Tylenchina</taxon>
        <taxon>Tylenchomorpha</taxon>
        <taxon>Tylenchoidea</taxon>
        <taxon>Heteroderidae</taxon>
        <taxon>Heteroderinae</taxon>
        <taxon>Heterodera</taxon>
    </lineage>
</organism>
<reference evidence="2 3" key="1">
    <citation type="submission" date="2024-10" db="EMBL/GenBank/DDBJ databases">
        <authorList>
            <person name="Kim D."/>
        </authorList>
    </citation>
    <scope>NUCLEOTIDE SEQUENCE [LARGE SCALE GENOMIC DNA]</scope>
    <source>
        <strain evidence="2">BH-2024</strain>
    </source>
</reference>
<dbReference type="EMBL" id="JBICBT010000293">
    <property type="protein sequence ID" value="KAL3118164.1"/>
    <property type="molecule type" value="Genomic_DNA"/>
</dbReference>
<gene>
    <name evidence="2" type="ORF">niasHT_001938</name>
</gene>
<name>A0ABD2LV69_9BILA</name>
<dbReference type="Proteomes" id="UP001620626">
    <property type="component" value="Unassembled WGS sequence"/>
</dbReference>
<evidence type="ECO:0000313" key="2">
    <source>
        <dbReference type="EMBL" id="KAL3118164.1"/>
    </source>
</evidence>
<dbReference type="AlphaFoldDB" id="A0ABD2LV69"/>
<keyword evidence="3" id="KW-1185">Reference proteome</keyword>
<sequence length="142" mass="15281">MGAKKNWEDFWVATTEETEGGLRTPTTIGGTTMAFPPSARDYFVISSSNTAKRRRTSSSERDMARGGGTPPSPEGVGRGQATGPSLPPGNIATTTATATTVDGGGMELRPRLSQAKPRPKNDAIDQTVIERRREFKQQQQQS</sequence>
<evidence type="ECO:0000256" key="1">
    <source>
        <dbReference type="SAM" id="MobiDB-lite"/>
    </source>
</evidence>
<evidence type="ECO:0000313" key="3">
    <source>
        <dbReference type="Proteomes" id="UP001620626"/>
    </source>
</evidence>
<protein>
    <submittedName>
        <fullName evidence="2">Uncharacterized protein</fullName>
    </submittedName>
</protein>
<feature type="region of interest" description="Disordered" evidence="1">
    <location>
        <begin position="44"/>
        <end position="125"/>
    </location>
</feature>
<accession>A0ABD2LV69</accession>